<proteinExistence type="predicted"/>
<dbReference type="RefSeq" id="WP_059150854.1">
    <property type="nucleotide sequence ID" value="NZ_KQ130453.1"/>
</dbReference>
<dbReference type="InterPro" id="IPR001789">
    <property type="entry name" value="Sig_transdc_resp-reg_receiver"/>
</dbReference>
<accession>A0A0J7XW96</accession>
<dbReference type="PANTHER" id="PTHR44591">
    <property type="entry name" value="STRESS RESPONSE REGULATOR PROTEIN 1"/>
    <property type="match status" value="1"/>
</dbReference>
<dbReference type="AlphaFoldDB" id="A0A0J7XW96"/>
<dbReference type="PANTHER" id="PTHR44591:SF3">
    <property type="entry name" value="RESPONSE REGULATORY DOMAIN-CONTAINING PROTEIN"/>
    <property type="match status" value="1"/>
</dbReference>
<dbReference type="SUPFAM" id="SSF52172">
    <property type="entry name" value="CheY-like"/>
    <property type="match status" value="1"/>
</dbReference>
<organism evidence="4 5">
    <name type="scientific">Novosphingobium barchaimii LL02</name>
    <dbReference type="NCBI Taxonomy" id="1114963"/>
    <lineage>
        <taxon>Bacteria</taxon>
        <taxon>Pseudomonadati</taxon>
        <taxon>Pseudomonadota</taxon>
        <taxon>Alphaproteobacteria</taxon>
        <taxon>Sphingomonadales</taxon>
        <taxon>Sphingomonadaceae</taxon>
        <taxon>Novosphingobium</taxon>
    </lineage>
</organism>
<evidence type="ECO:0000256" key="2">
    <source>
        <dbReference type="PROSITE-ProRule" id="PRU00169"/>
    </source>
</evidence>
<dbReference type="EMBL" id="JACU01000004">
    <property type="protein sequence ID" value="KMS55991.1"/>
    <property type="molecule type" value="Genomic_DNA"/>
</dbReference>
<dbReference type="InterPro" id="IPR011006">
    <property type="entry name" value="CheY-like_superfamily"/>
</dbReference>
<dbReference type="PROSITE" id="PS50110">
    <property type="entry name" value="RESPONSE_REGULATORY"/>
    <property type="match status" value="1"/>
</dbReference>
<dbReference type="SMART" id="SM00448">
    <property type="entry name" value="REC"/>
    <property type="match status" value="1"/>
</dbReference>
<keyword evidence="5" id="KW-1185">Reference proteome</keyword>
<dbReference type="PATRIC" id="fig|1114963.3.peg.1464"/>
<feature type="modified residue" description="4-aspartylphosphate" evidence="2">
    <location>
        <position position="59"/>
    </location>
</feature>
<sequence length="135" mass="14594">MESSTAPFALVVDDDVLVLMHASDMLTDAGFQALEARDGDEAKAIIAEHGEEIVLVFTDVQMPGETDGFALAHYVAERWKEIRIVVASGGIRPAPGELPIGAIFIAKPFTAEVVHDHLRSLLPEGKLPISLRPRP</sequence>
<dbReference type="Pfam" id="PF00072">
    <property type="entry name" value="Response_reg"/>
    <property type="match status" value="1"/>
</dbReference>
<comment type="caution">
    <text evidence="4">The sequence shown here is derived from an EMBL/GenBank/DDBJ whole genome shotgun (WGS) entry which is preliminary data.</text>
</comment>
<evidence type="ECO:0000313" key="5">
    <source>
        <dbReference type="Proteomes" id="UP000052268"/>
    </source>
</evidence>
<reference evidence="4 5" key="1">
    <citation type="journal article" date="2015" name="G3 (Bethesda)">
        <title>Insights into Ongoing Evolution of the Hexachlorocyclohexane Catabolic Pathway from Comparative Genomics of Ten Sphingomonadaceae Strains.</title>
        <authorList>
            <person name="Pearce S.L."/>
            <person name="Oakeshott J.G."/>
            <person name="Pandey G."/>
        </authorList>
    </citation>
    <scope>NUCLEOTIDE SEQUENCE [LARGE SCALE GENOMIC DNA]</scope>
    <source>
        <strain evidence="4 5">LL02</strain>
    </source>
</reference>
<evidence type="ECO:0000313" key="4">
    <source>
        <dbReference type="EMBL" id="KMS55991.1"/>
    </source>
</evidence>
<gene>
    <name evidence="4" type="ORF">V474_13290</name>
</gene>
<evidence type="ECO:0000259" key="3">
    <source>
        <dbReference type="PROSITE" id="PS50110"/>
    </source>
</evidence>
<keyword evidence="1 2" id="KW-0597">Phosphoprotein</keyword>
<dbReference type="InterPro" id="IPR050595">
    <property type="entry name" value="Bact_response_regulator"/>
</dbReference>
<evidence type="ECO:0000256" key="1">
    <source>
        <dbReference type="ARBA" id="ARBA00022553"/>
    </source>
</evidence>
<dbReference type="Gene3D" id="3.40.50.2300">
    <property type="match status" value="1"/>
</dbReference>
<protein>
    <submittedName>
        <fullName evidence="4">Chemotaxis protein CheY</fullName>
    </submittedName>
</protein>
<feature type="domain" description="Response regulatory" evidence="3">
    <location>
        <begin position="8"/>
        <end position="122"/>
    </location>
</feature>
<dbReference type="OrthoDB" id="9784719at2"/>
<dbReference type="Proteomes" id="UP000052268">
    <property type="component" value="Unassembled WGS sequence"/>
</dbReference>
<dbReference type="GO" id="GO:0000160">
    <property type="term" value="P:phosphorelay signal transduction system"/>
    <property type="evidence" value="ECO:0007669"/>
    <property type="project" value="InterPro"/>
</dbReference>
<name>A0A0J7XW96_9SPHN</name>